<name>A0AAN7C5V0_9PEZI</name>
<comment type="similarity">
    <text evidence="1">Belongs to the short-chain dehydrogenases/reductases (SDR) family.</text>
</comment>
<dbReference type="PRINTS" id="PR00081">
    <property type="entry name" value="GDHRDH"/>
</dbReference>
<evidence type="ECO:0000256" key="3">
    <source>
        <dbReference type="ARBA" id="ARBA00023002"/>
    </source>
</evidence>
<dbReference type="InterPro" id="IPR002347">
    <property type="entry name" value="SDR_fam"/>
</dbReference>
<dbReference type="Proteomes" id="UP001303760">
    <property type="component" value="Unassembled WGS sequence"/>
</dbReference>
<dbReference type="InterPro" id="IPR036291">
    <property type="entry name" value="NAD(P)-bd_dom_sf"/>
</dbReference>
<evidence type="ECO:0000313" key="4">
    <source>
        <dbReference type="EMBL" id="KAK4235971.1"/>
    </source>
</evidence>
<dbReference type="SUPFAM" id="SSF51735">
    <property type="entry name" value="NAD(P)-binding Rossmann-fold domains"/>
    <property type="match status" value="1"/>
</dbReference>
<keyword evidence="2" id="KW-0521">NADP</keyword>
<dbReference type="Gene3D" id="3.40.50.720">
    <property type="entry name" value="NAD(P)-binding Rossmann-like Domain"/>
    <property type="match status" value="1"/>
</dbReference>
<dbReference type="EMBL" id="MU860224">
    <property type="protein sequence ID" value="KAK4235971.1"/>
    <property type="molecule type" value="Genomic_DNA"/>
</dbReference>
<evidence type="ECO:0000256" key="2">
    <source>
        <dbReference type="ARBA" id="ARBA00022857"/>
    </source>
</evidence>
<reference evidence="4" key="1">
    <citation type="journal article" date="2023" name="Mol. Phylogenet. Evol.">
        <title>Genome-scale phylogeny and comparative genomics of the fungal order Sordariales.</title>
        <authorList>
            <person name="Hensen N."/>
            <person name="Bonometti L."/>
            <person name="Westerberg I."/>
            <person name="Brannstrom I.O."/>
            <person name="Guillou S."/>
            <person name="Cros-Aarteil S."/>
            <person name="Calhoun S."/>
            <person name="Haridas S."/>
            <person name="Kuo A."/>
            <person name="Mondo S."/>
            <person name="Pangilinan J."/>
            <person name="Riley R."/>
            <person name="LaButti K."/>
            <person name="Andreopoulos B."/>
            <person name="Lipzen A."/>
            <person name="Chen C."/>
            <person name="Yan M."/>
            <person name="Daum C."/>
            <person name="Ng V."/>
            <person name="Clum A."/>
            <person name="Steindorff A."/>
            <person name="Ohm R.A."/>
            <person name="Martin F."/>
            <person name="Silar P."/>
            <person name="Natvig D.O."/>
            <person name="Lalanne C."/>
            <person name="Gautier V."/>
            <person name="Ament-Velasquez S.L."/>
            <person name="Kruys A."/>
            <person name="Hutchinson M.I."/>
            <person name="Powell A.J."/>
            <person name="Barry K."/>
            <person name="Miller A.N."/>
            <person name="Grigoriev I.V."/>
            <person name="Debuchy R."/>
            <person name="Gladieux P."/>
            <person name="Hiltunen Thoren M."/>
            <person name="Johannesson H."/>
        </authorList>
    </citation>
    <scope>NUCLEOTIDE SEQUENCE</scope>
    <source>
        <strain evidence="4">CBS 532.94</strain>
    </source>
</reference>
<dbReference type="PANTHER" id="PTHR24320">
    <property type="entry name" value="RETINOL DEHYDROGENASE"/>
    <property type="match status" value="1"/>
</dbReference>
<organism evidence="4 5">
    <name type="scientific">Achaetomium macrosporum</name>
    <dbReference type="NCBI Taxonomy" id="79813"/>
    <lineage>
        <taxon>Eukaryota</taxon>
        <taxon>Fungi</taxon>
        <taxon>Dikarya</taxon>
        <taxon>Ascomycota</taxon>
        <taxon>Pezizomycotina</taxon>
        <taxon>Sordariomycetes</taxon>
        <taxon>Sordariomycetidae</taxon>
        <taxon>Sordariales</taxon>
        <taxon>Chaetomiaceae</taxon>
        <taxon>Achaetomium</taxon>
    </lineage>
</organism>
<evidence type="ECO:0000313" key="5">
    <source>
        <dbReference type="Proteomes" id="UP001303760"/>
    </source>
</evidence>
<comment type="caution">
    <text evidence="4">The sequence shown here is derived from an EMBL/GenBank/DDBJ whole genome shotgun (WGS) entry which is preliminary data.</text>
</comment>
<proteinExistence type="inferred from homology"/>
<keyword evidence="5" id="KW-1185">Reference proteome</keyword>
<dbReference type="GO" id="GO:0016491">
    <property type="term" value="F:oxidoreductase activity"/>
    <property type="evidence" value="ECO:0007669"/>
    <property type="project" value="UniProtKB-KW"/>
</dbReference>
<accession>A0AAN7C5V0</accession>
<dbReference type="Pfam" id="PF00106">
    <property type="entry name" value="adh_short"/>
    <property type="match status" value="1"/>
</dbReference>
<gene>
    <name evidence="4" type="ORF">C8A03DRAFT_17351</name>
</gene>
<keyword evidence="3" id="KW-0560">Oxidoreductase</keyword>
<sequence length="362" mass="38807">MSASLALPPAKVSPLSVLIQTQLRTTPRPPPPGTSLAGKTAVVTGSSSGLGRAASEQLLALGLSHLIMGVRDSARGEREAAALRAKYPKARVDVWTIEQESFDSVRAFAARCAHETDRLDMAILNAAFATPEWTVTADGHEAMLQVNYLSTALLALLLLPILKLSSTRHTSGPGRLTIVGSNLSLTERFPPTDKDPLLRWLDDARVHNPKGSSFGVAAAQHRQVTAKILGLMLVQKLGEHVDPDAVVVNTVDPGMVKGTKVGRRLPLLAKAFVWVVFALLARTLEQGAWTYVDAVAVQGRETHGGFLVNWALHPFHPDMYTAEGRATTERVWQETLRELAFADVAGALEAVRKGSGEGEGAS</sequence>
<reference evidence="4" key="2">
    <citation type="submission" date="2023-05" db="EMBL/GenBank/DDBJ databases">
        <authorList>
            <consortium name="Lawrence Berkeley National Laboratory"/>
            <person name="Steindorff A."/>
            <person name="Hensen N."/>
            <person name="Bonometti L."/>
            <person name="Westerberg I."/>
            <person name="Brannstrom I.O."/>
            <person name="Guillou S."/>
            <person name="Cros-Aarteil S."/>
            <person name="Calhoun S."/>
            <person name="Haridas S."/>
            <person name="Kuo A."/>
            <person name="Mondo S."/>
            <person name="Pangilinan J."/>
            <person name="Riley R."/>
            <person name="Labutti K."/>
            <person name="Andreopoulos B."/>
            <person name="Lipzen A."/>
            <person name="Chen C."/>
            <person name="Yanf M."/>
            <person name="Daum C."/>
            <person name="Ng V."/>
            <person name="Clum A."/>
            <person name="Ohm R."/>
            <person name="Martin F."/>
            <person name="Silar P."/>
            <person name="Natvig D."/>
            <person name="Lalanne C."/>
            <person name="Gautier V."/>
            <person name="Ament-Velasquez S.L."/>
            <person name="Kruys A."/>
            <person name="Hutchinson M.I."/>
            <person name="Powell A.J."/>
            <person name="Barry K."/>
            <person name="Miller A.N."/>
            <person name="Grigoriev I.V."/>
            <person name="Debuchy R."/>
            <person name="Gladieux P."/>
            <person name="Thoren M.H."/>
            <person name="Johannesson H."/>
        </authorList>
    </citation>
    <scope>NUCLEOTIDE SEQUENCE</scope>
    <source>
        <strain evidence="4">CBS 532.94</strain>
    </source>
</reference>
<dbReference type="PANTHER" id="PTHR24320:SF252">
    <property type="entry name" value="DEHYDROGENASE_REDUCTASE FAMILY PROTEIN, PUTATIVE (AFU_ORTHOLOGUE AFUA_3G08550)-RELATED"/>
    <property type="match status" value="1"/>
</dbReference>
<dbReference type="AlphaFoldDB" id="A0AAN7C5V0"/>
<evidence type="ECO:0000256" key="1">
    <source>
        <dbReference type="ARBA" id="ARBA00006484"/>
    </source>
</evidence>
<protein>
    <submittedName>
        <fullName evidence="4">Retinol dehydrogenase 14</fullName>
    </submittedName>
</protein>